<dbReference type="OrthoDB" id="5772882at2"/>
<keyword evidence="4" id="KW-1185">Reference proteome</keyword>
<proteinExistence type="predicted"/>
<sequence>MNLTAIIIVAIIVGGITSIISTLSNKKVTESKKFSKQERDDLQVQIHQMNERIETLERIVTDEKYSLNQQFADLK</sequence>
<evidence type="ECO:0000313" key="4">
    <source>
        <dbReference type="Proteomes" id="UP000006251"/>
    </source>
</evidence>
<feature type="coiled-coil region" evidence="1">
    <location>
        <begin position="32"/>
        <end position="59"/>
    </location>
</feature>
<keyword evidence="2" id="KW-1133">Transmembrane helix</keyword>
<dbReference type="EMBL" id="BAEQ01000049">
    <property type="protein sequence ID" value="GAC29673.1"/>
    <property type="molecule type" value="Genomic_DNA"/>
</dbReference>
<dbReference type="Proteomes" id="UP000006251">
    <property type="component" value="Unassembled WGS sequence"/>
</dbReference>
<reference evidence="4" key="1">
    <citation type="journal article" date="2014" name="Environ. Microbiol.">
        <title>Comparative genomics of the marine bacterial genus Glaciecola reveals the high degree of genomic diversity and genomic characteristic for cold adaptation.</title>
        <authorList>
            <person name="Qin Q.L."/>
            <person name="Xie B.B."/>
            <person name="Yu Y."/>
            <person name="Shu Y.L."/>
            <person name="Rong J.C."/>
            <person name="Zhang Y.J."/>
            <person name="Zhao D.L."/>
            <person name="Chen X.L."/>
            <person name="Zhang X.Y."/>
            <person name="Chen B."/>
            <person name="Zhou B.C."/>
            <person name="Zhang Y.Z."/>
        </authorList>
    </citation>
    <scope>NUCLEOTIDE SEQUENCE [LARGE SCALE GENOMIC DNA]</scope>
    <source>
        <strain evidence="4">ACAM 615</strain>
    </source>
</reference>
<accession>K6ZLA4</accession>
<name>K6ZLA4_9ALTE</name>
<gene>
    <name evidence="3" type="ORF">GPAL_2822</name>
</gene>
<comment type="caution">
    <text evidence="3">The sequence shown here is derived from an EMBL/GenBank/DDBJ whole genome shotgun (WGS) entry which is preliminary data.</text>
</comment>
<keyword evidence="1" id="KW-0175">Coiled coil</keyword>
<evidence type="ECO:0008006" key="5">
    <source>
        <dbReference type="Google" id="ProtNLM"/>
    </source>
</evidence>
<evidence type="ECO:0000313" key="3">
    <source>
        <dbReference type="EMBL" id="GAC29673.1"/>
    </source>
</evidence>
<dbReference type="AlphaFoldDB" id="K6ZLA4"/>
<keyword evidence="2" id="KW-0812">Transmembrane</keyword>
<keyword evidence="2" id="KW-0472">Membrane</keyword>
<dbReference type="RefSeq" id="WP_006012904.1">
    <property type="nucleotide sequence ID" value="NZ_BAEQ01000049.1"/>
</dbReference>
<organism evidence="3 4">
    <name type="scientific">Brumicola pallidula DSM 14239 = ACAM 615</name>
    <dbReference type="NCBI Taxonomy" id="1121922"/>
    <lineage>
        <taxon>Bacteria</taxon>
        <taxon>Pseudomonadati</taxon>
        <taxon>Pseudomonadota</taxon>
        <taxon>Gammaproteobacteria</taxon>
        <taxon>Alteromonadales</taxon>
        <taxon>Alteromonadaceae</taxon>
        <taxon>Brumicola</taxon>
    </lineage>
</organism>
<protein>
    <recommendedName>
        <fullName evidence="5">Phage shock protein B</fullName>
    </recommendedName>
</protein>
<evidence type="ECO:0000256" key="1">
    <source>
        <dbReference type="SAM" id="Coils"/>
    </source>
</evidence>
<evidence type="ECO:0000256" key="2">
    <source>
        <dbReference type="SAM" id="Phobius"/>
    </source>
</evidence>
<feature type="transmembrane region" description="Helical" evidence="2">
    <location>
        <begin position="6"/>
        <end position="24"/>
    </location>
</feature>